<dbReference type="InParanoid" id="A0A1X2HJK3"/>
<reference evidence="2 3" key="1">
    <citation type="submission" date="2016-07" db="EMBL/GenBank/DDBJ databases">
        <title>Pervasive Adenine N6-methylation of Active Genes in Fungi.</title>
        <authorList>
            <consortium name="DOE Joint Genome Institute"/>
            <person name="Mondo S.J."/>
            <person name="Dannebaum R.O."/>
            <person name="Kuo R.C."/>
            <person name="Labutti K."/>
            <person name="Haridas S."/>
            <person name="Kuo A."/>
            <person name="Salamov A."/>
            <person name="Ahrendt S.R."/>
            <person name="Lipzen A."/>
            <person name="Sullivan W."/>
            <person name="Andreopoulos W.B."/>
            <person name="Clum A."/>
            <person name="Lindquist E."/>
            <person name="Daum C."/>
            <person name="Ramamoorthy G.K."/>
            <person name="Gryganskyi A."/>
            <person name="Culley D."/>
            <person name="Magnuson J.K."/>
            <person name="James T.Y."/>
            <person name="O'Malley M.A."/>
            <person name="Stajich J.E."/>
            <person name="Spatafora J.W."/>
            <person name="Visel A."/>
            <person name="Grigoriev I.V."/>
        </authorList>
    </citation>
    <scope>NUCLEOTIDE SEQUENCE [LARGE SCALE GENOMIC DNA]</scope>
    <source>
        <strain evidence="2 3">NRRL 2496</strain>
    </source>
</reference>
<evidence type="ECO:0000313" key="3">
    <source>
        <dbReference type="Proteomes" id="UP000242180"/>
    </source>
</evidence>
<proteinExistence type="predicted"/>
<dbReference type="EMBL" id="MCGN01000003">
    <property type="protein sequence ID" value="ORY99228.1"/>
    <property type="molecule type" value="Genomic_DNA"/>
</dbReference>
<dbReference type="Proteomes" id="UP000242180">
    <property type="component" value="Unassembled WGS sequence"/>
</dbReference>
<dbReference type="SUPFAM" id="SSF55811">
    <property type="entry name" value="Nudix"/>
    <property type="match status" value="1"/>
</dbReference>
<name>A0A1X2HJK3_SYNRA</name>
<dbReference type="PANTHER" id="PTHR13622">
    <property type="entry name" value="THIAMIN PYROPHOSPHOKINASE"/>
    <property type="match status" value="1"/>
</dbReference>
<dbReference type="OMA" id="VPLQTMY"/>
<dbReference type="InterPro" id="IPR015797">
    <property type="entry name" value="NUDIX_hydrolase-like_dom_sf"/>
</dbReference>
<protein>
    <submittedName>
        <fullName evidence="2">NUDIX hydrolase domain-like protein</fullName>
    </submittedName>
</protein>
<dbReference type="FunFam" id="3.90.79.10:FF:000019">
    <property type="entry name" value="Thiamin pyrophosphokinase, putative"/>
    <property type="match status" value="1"/>
</dbReference>
<sequence length="318" mass="36349">MPQFKTFLQVLEHCDKFPYTIDKNDPSEIHHAVPLRLGQFVIGHVLPSLIPALRNYNDSHDSPFVILDNVITFAPAIDSFEKRTETVKSLMDTWRRDKVHHALAGWRDELYPVYGDASRHDNVAFVMERAATPLFGISTFGVHLNAYVQKDTGLHLWVARRALTKQTWPGLLDNCVAGGISYQYGTHETIVKECDEEASIPKELAQTARNVGAVSYYTYTDCGLQPETQYLFDLAMPADFMPVPKDGEVECFYLWPMDKVRETILNGEWKPNCALVTIDFMIRHSIITADNDPDYIDLLYRLHRKLEFPTPRPSNTKS</sequence>
<keyword evidence="3" id="KW-1185">Reference proteome</keyword>
<dbReference type="PROSITE" id="PS51462">
    <property type="entry name" value="NUDIX"/>
    <property type="match status" value="1"/>
</dbReference>
<keyword evidence="2" id="KW-0378">Hydrolase</keyword>
<dbReference type="InterPro" id="IPR031804">
    <property type="entry name" value="DUF4743"/>
</dbReference>
<dbReference type="OrthoDB" id="10261522at2759"/>
<gene>
    <name evidence="2" type="ORF">BCR43DRAFT_556621</name>
</gene>
<dbReference type="PANTHER" id="PTHR13622:SF8">
    <property type="entry name" value="THIAMIN PYROPHOSPHOKINASE 1"/>
    <property type="match status" value="1"/>
</dbReference>
<dbReference type="Pfam" id="PF15916">
    <property type="entry name" value="DUF4743"/>
    <property type="match status" value="1"/>
</dbReference>
<dbReference type="GO" id="GO:0044715">
    <property type="term" value="F:8-oxo-dGDP phosphatase activity"/>
    <property type="evidence" value="ECO:0007669"/>
    <property type="project" value="TreeGrafter"/>
</dbReference>
<organism evidence="2 3">
    <name type="scientific">Syncephalastrum racemosum</name>
    <name type="common">Filamentous fungus</name>
    <dbReference type="NCBI Taxonomy" id="13706"/>
    <lineage>
        <taxon>Eukaryota</taxon>
        <taxon>Fungi</taxon>
        <taxon>Fungi incertae sedis</taxon>
        <taxon>Mucoromycota</taxon>
        <taxon>Mucoromycotina</taxon>
        <taxon>Mucoromycetes</taxon>
        <taxon>Mucorales</taxon>
        <taxon>Syncephalastraceae</taxon>
        <taxon>Syncephalastrum</taxon>
    </lineage>
</organism>
<dbReference type="CDD" id="cd03676">
    <property type="entry name" value="NUDIX_Tnr3_like"/>
    <property type="match status" value="1"/>
</dbReference>
<accession>A0A1X2HJK3</accession>
<evidence type="ECO:0000259" key="1">
    <source>
        <dbReference type="PROSITE" id="PS51462"/>
    </source>
</evidence>
<dbReference type="AlphaFoldDB" id="A0A1X2HJK3"/>
<dbReference type="InterPro" id="IPR000086">
    <property type="entry name" value="NUDIX_hydrolase_dom"/>
</dbReference>
<dbReference type="STRING" id="13706.A0A1X2HJK3"/>
<evidence type="ECO:0000313" key="2">
    <source>
        <dbReference type="EMBL" id="ORY99228.1"/>
    </source>
</evidence>
<comment type="caution">
    <text evidence="2">The sequence shown here is derived from an EMBL/GenBank/DDBJ whole genome shotgun (WGS) entry which is preliminary data.</text>
</comment>
<feature type="domain" description="Nudix hydrolase" evidence="1">
    <location>
        <begin position="118"/>
        <end position="277"/>
    </location>
</feature>
<dbReference type="Gene3D" id="3.90.79.10">
    <property type="entry name" value="Nucleoside Triphosphate Pyrophosphohydrolase"/>
    <property type="match status" value="1"/>
</dbReference>